<protein>
    <submittedName>
        <fullName evidence="1">Uncharacterized protein</fullName>
    </submittedName>
</protein>
<accession>A0A8H7XZ15</accession>
<name>A0A8H7XZ15_PSICU</name>
<dbReference type="InterPro" id="IPR036322">
    <property type="entry name" value="WD40_repeat_dom_sf"/>
</dbReference>
<evidence type="ECO:0000313" key="1">
    <source>
        <dbReference type="EMBL" id="KAG5168210.1"/>
    </source>
</evidence>
<dbReference type="OrthoDB" id="3145038at2759"/>
<comment type="caution">
    <text evidence="1">The sequence shown here is derived from an EMBL/GenBank/DDBJ whole genome shotgun (WGS) entry which is preliminary data.</text>
</comment>
<gene>
    <name evidence="1" type="ORF">JR316_006805</name>
</gene>
<reference evidence="1" key="1">
    <citation type="submission" date="2021-02" db="EMBL/GenBank/DDBJ databases">
        <title>Psilocybe cubensis genome.</title>
        <authorList>
            <person name="Mckernan K.J."/>
            <person name="Crawford S."/>
            <person name="Trippe A."/>
            <person name="Kane L.T."/>
            <person name="Mclaughlin S."/>
        </authorList>
    </citation>
    <scope>NUCLEOTIDE SEQUENCE [LARGE SCALE GENOMIC DNA]</scope>
    <source>
        <strain evidence="1">MGC-MH-2018</strain>
    </source>
</reference>
<dbReference type="EMBL" id="JAFIQS010000006">
    <property type="protein sequence ID" value="KAG5168210.1"/>
    <property type="molecule type" value="Genomic_DNA"/>
</dbReference>
<dbReference type="SUPFAM" id="SSF50978">
    <property type="entry name" value="WD40 repeat-like"/>
    <property type="match status" value="1"/>
</dbReference>
<organism evidence="1">
    <name type="scientific">Psilocybe cubensis</name>
    <name type="common">Psychedelic mushroom</name>
    <name type="synonym">Stropharia cubensis</name>
    <dbReference type="NCBI Taxonomy" id="181762"/>
    <lineage>
        <taxon>Eukaryota</taxon>
        <taxon>Fungi</taxon>
        <taxon>Dikarya</taxon>
        <taxon>Basidiomycota</taxon>
        <taxon>Agaricomycotina</taxon>
        <taxon>Agaricomycetes</taxon>
        <taxon>Agaricomycetidae</taxon>
        <taxon>Agaricales</taxon>
        <taxon>Agaricineae</taxon>
        <taxon>Strophariaceae</taxon>
        <taxon>Psilocybe</taxon>
    </lineage>
</organism>
<dbReference type="AlphaFoldDB" id="A0A8H7XZ15"/>
<proteinExistence type="predicted"/>
<sequence>MNLSLWKALFRRVSMENSLLISECGMTLKDYENAATAPARFLSSFQSSNQHGIPLKVYSSHYIDTDLLRDIPVFSESVSAVYLVPGGQFMLTQHEGFTSEIHLWDLGAPGKSDRGHDFQDLLPLASLEDRSFLSSLPAHPTGNGQGIILFACKDALGEEEGECERDIFVYEIYPMLEGASFRQIATQSYNYSANEDLSYAFNHNKLVMFVDEGIVRIWDYVTSTQATWSVPMYPIISNIFLRGEIVIIQHSNLVSLYTIPELHTLDSSLSSDAQSWDPIFSSELPSIPQISPQFEVEAPDPWYNQSELPIHIDSLIYSEGEEPYNQSQSAIRYRLYVSSLVDEYLSNRSASQLHNKESDFTTIPASDGCLEGYRFCEKQMISFSSFDKGLSIQRAQMDITNVPLLLDQPRMTTAVHRCPQNEKTLVSLCSASGRFVNCHAERLLIEIVDFLPHPSSEGKPLPEYESDSD</sequence>